<dbReference type="KEGG" id="scm:SCHCO_02601543"/>
<sequence length="1062" mass="115662">MLLSTPNRDFVHLRGRKHDSNVSPRRVQYSTPSKPQRRAESPMLTPSPLRYPSLFSQDLADQEDDVFQSPVYPSTARAQSSARVSTGAHGTRPIAPQVDEGSVFMAPSHSTASSKKATSSIKPMRTPYRLSHLPPHTSKQPPVGALALEPPTTAGSKRKSASASTTSPLRNHSLTPLNLTSFKPGGFECLAPLPAPKFSGRKPLTEYEADAHMSRHAKELKKLRLEGLSDDSGCEMKEDDEGHALFFAPNRGADADDEAKAVSPDGHVTKRARSKAIPGGTRAPLVQIGNETGRFKVPAARSSSLRRRSHGRMSSASSGEGPPPSSAARRRTMALPPRKLERVESATLFFGPAIPQPKKSHPQSENVLSSNSGIASHRRSQTGPALDNWTKARSRSPSPRSSPQSVPHEFSSGGSEFDDDEEMFFNGPAIQPFAFSVTQNTPPPKLVTKFKPRDSGIGLSDDDSFNFGPPRTSGSYMNAIPRASNSASTINSDSDDALITPGVGPGAGSGWPEAHIVVTGTEEHEGASGGPDVDAFIQRTLAGAGKAGSDGPKKAPGTPVKKLRQFNGSRPWRSAVANKVGFSFDTESKGKNKKTTTNKPRKSMPAAFPPPRLDSDSEDDQESPSKRGKYSGVGMGRPSAIPRTRWLTRRSSSGLFNSGSELGTPTRASDLQLPTRSPLFSTFRRSPCRTSSSGSQSSMTSMASPTLRFPTPFGILRPSSRSSVRSRQPSGEMNSYEQPGRFDRDFEEIAEVGSGNFGKVIKVRSKFSFGNTVFAVKKSKPYEGTKHRQRLREEVDIHEHISQALAMAGQTAHPNIVAYIDSWEEEGTLYLRTEFCEGGNFAHFLREYGRHYPRLDEGRVWKVLAEISNGLAFIHACGVIHLDLKPENILITGEGRFKITDFGMATEWPRPPEKSVGFEREGDKLYLAPEILRGAYGKPCDIFSLGITMLETAANIILPDQGESWQRLRQEDFEQVEWTGSRELLHIIGRMMCTDPDERIDVEALVAHPIVSRARQAMEDALARAVQGKEPFFASSPLAGAPPGFLEELLADTMDDAMDLSF</sequence>
<evidence type="ECO:0000256" key="5">
    <source>
        <dbReference type="ARBA" id="ARBA00037982"/>
    </source>
</evidence>
<dbReference type="HOGENOM" id="CLU_010670_0_0_1"/>
<reference evidence="9 10" key="1">
    <citation type="journal article" date="2010" name="Nat. Biotechnol.">
        <title>Genome sequence of the model mushroom Schizophyllum commune.</title>
        <authorList>
            <person name="Ohm R.A."/>
            <person name="de Jong J.F."/>
            <person name="Lugones L.G."/>
            <person name="Aerts A."/>
            <person name="Kothe E."/>
            <person name="Stajich J.E."/>
            <person name="de Vries R.P."/>
            <person name="Record E."/>
            <person name="Levasseur A."/>
            <person name="Baker S.E."/>
            <person name="Bartholomew K.A."/>
            <person name="Coutinho P.M."/>
            <person name="Erdmann S."/>
            <person name="Fowler T.J."/>
            <person name="Gathman A.C."/>
            <person name="Lombard V."/>
            <person name="Henrissat B."/>
            <person name="Knabe N."/>
            <person name="Kuees U."/>
            <person name="Lilly W.W."/>
            <person name="Lindquist E."/>
            <person name="Lucas S."/>
            <person name="Magnuson J.K."/>
            <person name="Piumi F."/>
            <person name="Raudaskoski M."/>
            <person name="Salamov A."/>
            <person name="Schmutz J."/>
            <person name="Schwarze F.W.M.R."/>
            <person name="vanKuyk P.A."/>
            <person name="Horton J.S."/>
            <person name="Grigoriev I.V."/>
            <person name="Woesten H.A.B."/>
        </authorList>
    </citation>
    <scope>NUCLEOTIDE SEQUENCE [LARGE SCALE GENOMIC DNA]</scope>
    <source>
        <strain evidence="10">H4-8 / FGSC 9210</strain>
    </source>
</reference>
<feature type="compositionally biased region" description="Polar residues" evidence="7">
    <location>
        <begin position="363"/>
        <end position="374"/>
    </location>
</feature>
<dbReference type="GeneID" id="9591177"/>
<gene>
    <name evidence="9" type="ORF">SCHCODRAFT_257988</name>
</gene>
<dbReference type="SUPFAM" id="SSF56112">
    <property type="entry name" value="Protein kinase-like (PK-like)"/>
    <property type="match status" value="1"/>
</dbReference>
<proteinExistence type="inferred from homology"/>
<evidence type="ECO:0000256" key="4">
    <source>
        <dbReference type="ARBA" id="ARBA00022840"/>
    </source>
</evidence>
<keyword evidence="10" id="KW-1185">Reference proteome</keyword>
<feature type="region of interest" description="Disordered" evidence="7">
    <location>
        <begin position="1"/>
        <end position="52"/>
    </location>
</feature>
<dbReference type="PANTHER" id="PTHR11042:SF190">
    <property type="entry name" value="MITOSIS INHIBITOR PROTEIN KINASE MIK1"/>
    <property type="match status" value="1"/>
</dbReference>
<evidence type="ECO:0000256" key="3">
    <source>
        <dbReference type="ARBA" id="ARBA00022777"/>
    </source>
</evidence>
<dbReference type="Proteomes" id="UP000007431">
    <property type="component" value="Unassembled WGS sequence"/>
</dbReference>
<evidence type="ECO:0000256" key="6">
    <source>
        <dbReference type="PROSITE-ProRule" id="PRU10141"/>
    </source>
</evidence>
<dbReference type="AlphaFoldDB" id="D8QC20"/>
<dbReference type="PANTHER" id="PTHR11042">
    <property type="entry name" value="EUKARYOTIC TRANSLATION INITIATION FACTOR 2-ALPHA KINASE EIF2-ALPHA KINASE -RELATED"/>
    <property type="match status" value="1"/>
</dbReference>
<dbReference type="InterPro" id="IPR008271">
    <property type="entry name" value="Ser/Thr_kinase_AS"/>
</dbReference>
<feature type="compositionally biased region" description="Low complexity" evidence="7">
    <location>
        <begin position="717"/>
        <end position="730"/>
    </location>
</feature>
<feature type="compositionally biased region" description="Low complexity" evidence="7">
    <location>
        <begin position="684"/>
        <end position="706"/>
    </location>
</feature>
<dbReference type="InterPro" id="IPR050339">
    <property type="entry name" value="CC_SR_Kinase"/>
</dbReference>
<accession>D8QC20</accession>
<evidence type="ECO:0000259" key="8">
    <source>
        <dbReference type="PROSITE" id="PS50011"/>
    </source>
</evidence>
<dbReference type="GO" id="GO:0004713">
    <property type="term" value="F:protein tyrosine kinase activity"/>
    <property type="evidence" value="ECO:0007669"/>
    <property type="project" value="TreeGrafter"/>
</dbReference>
<dbReference type="InterPro" id="IPR017441">
    <property type="entry name" value="Protein_kinase_ATP_BS"/>
</dbReference>
<dbReference type="Gene3D" id="3.30.200.20">
    <property type="entry name" value="Phosphorylase Kinase, domain 1"/>
    <property type="match status" value="1"/>
</dbReference>
<dbReference type="OrthoDB" id="5337378at2759"/>
<dbReference type="GO" id="GO:0005737">
    <property type="term" value="C:cytoplasm"/>
    <property type="evidence" value="ECO:0007669"/>
    <property type="project" value="TreeGrafter"/>
</dbReference>
<dbReference type="PROSITE" id="PS00107">
    <property type="entry name" value="PROTEIN_KINASE_ATP"/>
    <property type="match status" value="1"/>
</dbReference>
<feature type="compositionally biased region" description="Low complexity" evidence="7">
    <location>
        <begin position="110"/>
        <end position="120"/>
    </location>
</feature>
<evidence type="ECO:0000256" key="1">
    <source>
        <dbReference type="ARBA" id="ARBA00022679"/>
    </source>
</evidence>
<name>D8QC20_SCHCM</name>
<evidence type="ECO:0000256" key="7">
    <source>
        <dbReference type="SAM" id="MobiDB-lite"/>
    </source>
</evidence>
<feature type="compositionally biased region" description="Polar residues" evidence="7">
    <location>
        <begin position="168"/>
        <end position="177"/>
    </location>
</feature>
<feature type="compositionally biased region" description="Basic residues" evidence="7">
    <location>
        <begin position="591"/>
        <end position="602"/>
    </location>
</feature>
<dbReference type="RefSeq" id="XP_003029757.1">
    <property type="nucleotide sequence ID" value="XM_003029711.1"/>
</dbReference>
<dbReference type="InterPro" id="IPR011009">
    <property type="entry name" value="Kinase-like_dom_sf"/>
</dbReference>
<evidence type="ECO:0000313" key="9">
    <source>
        <dbReference type="EMBL" id="EFI94854.1"/>
    </source>
</evidence>
<feature type="region of interest" description="Disordered" evidence="7">
    <location>
        <begin position="72"/>
        <end position="177"/>
    </location>
</feature>
<dbReference type="GO" id="GO:0005524">
    <property type="term" value="F:ATP binding"/>
    <property type="evidence" value="ECO:0007669"/>
    <property type="project" value="UniProtKB-UniRule"/>
</dbReference>
<feature type="region of interest" description="Disordered" evidence="7">
    <location>
        <begin position="543"/>
        <end position="739"/>
    </location>
</feature>
<dbReference type="STRING" id="578458.D8QC20"/>
<dbReference type="InParanoid" id="D8QC20"/>
<dbReference type="InterPro" id="IPR000719">
    <property type="entry name" value="Prot_kinase_dom"/>
</dbReference>
<keyword evidence="2 6" id="KW-0547">Nucleotide-binding</keyword>
<dbReference type="OMA" id="WQSAVAH"/>
<feature type="binding site" evidence="6">
    <location>
        <position position="778"/>
    </location>
    <ligand>
        <name>ATP</name>
        <dbReference type="ChEBI" id="CHEBI:30616"/>
    </ligand>
</feature>
<dbReference type="Gene3D" id="1.10.510.10">
    <property type="entry name" value="Transferase(Phosphotransferase) domain 1"/>
    <property type="match status" value="1"/>
</dbReference>
<feature type="domain" description="Protein kinase" evidence="8">
    <location>
        <begin position="746"/>
        <end position="1011"/>
    </location>
</feature>
<dbReference type="PROSITE" id="PS50011">
    <property type="entry name" value="PROTEIN_KINASE_DOM"/>
    <property type="match status" value="1"/>
</dbReference>
<keyword evidence="3" id="KW-0418">Kinase</keyword>
<dbReference type="EMBL" id="GL377309">
    <property type="protein sequence ID" value="EFI94854.1"/>
    <property type="molecule type" value="Genomic_DNA"/>
</dbReference>
<evidence type="ECO:0000256" key="2">
    <source>
        <dbReference type="ARBA" id="ARBA00022741"/>
    </source>
</evidence>
<dbReference type="GO" id="GO:0005634">
    <property type="term" value="C:nucleus"/>
    <property type="evidence" value="ECO:0007669"/>
    <property type="project" value="TreeGrafter"/>
</dbReference>
<evidence type="ECO:0000313" key="10">
    <source>
        <dbReference type="Proteomes" id="UP000007431"/>
    </source>
</evidence>
<dbReference type="PROSITE" id="PS00108">
    <property type="entry name" value="PROTEIN_KINASE_ST"/>
    <property type="match status" value="1"/>
</dbReference>
<keyword evidence="1" id="KW-0808">Transferase</keyword>
<protein>
    <recommendedName>
        <fullName evidence="8">Protein kinase domain-containing protein</fullName>
    </recommendedName>
</protein>
<dbReference type="SMART" id="SM00220">
    <property type="entry name" value="S_TKc"/>
    <property type="match status" value="1"/>
</dbReference>
<organism evidence="10">
    <name type="scientific">Schizophyllum commune (strain H4-8 / FGSC 9210)</name>
    <name type="common">Split gill fungus</name>
    <dbReference type="NCBI Taxonomy" id="578458"/>
    <lineage>
        <taxon>Eukaryota</taxon>
        <taxon>Fungi</taxon>
        <taxon>Dikarya</taxon>
        <taxon>Basidiomycota</taxon>
        <taxon>Agaricomycotina</taxon>
        <taxon>Agaricomycetes</taxon>
        <taxon>Agaricomycetidae</taxon>
        <taxon>Agaricales</taxon>
        <taxon>Schizophyllaceae</taxon>
        <taxon>Schizophyllum</taxon>
    </lineage>
</organism>
<keyword evidence="4 6" id="KW-0067">ATP-binding</keyword>
<feature type="region of interest" description="Disordered" evidence="7">
    <location>
        <begin position="255"/>
        <end position="339"/>
    </location>
</feature>
<dbReference type="VEuPathDB" id="FungiDB:SCHCODRAFT_02601543"/>
<feature type="compositionally biased region" description="Polar residues" evidence="7">
    <location>
        <begin position="649"/>
        <end position="680"/>
    </location>
</feature>
<feature type="region of interest" description="Disordered" evidence="7">
    <location>
        <begin position="352"/>
        <end position="423"/>
    </location>
</feature>
<dbReference type="GO" id="GO:0110031">
    <property type="term" value="P:negative regulation of G2/MI transition of meiotic cell cycle"/>
    <property type="evidence" value="ECO:0007669"/>
    <property type="project" value="TreeGrafter"/>
</dbReference>
<dbReference type="eggNOG" id="KOG0601">
    <property type="taxonomic scope" value="Eukaryota"/>
</dbReference>
<comment type="similarity">
    <text evidence="5">Belongs to the protein kinase superfamily. Ser/Thr protein kinase family. GCN2 subfamily.</text>
</comment>
<dbReference type="Pfam" id="PF00069">
    <property type="entry name" value="Pkinase"/>
    <property type="match status" value="1"/>
</dbReference>